<keyword evidence="1 2" id="KW-0597">Phosphoprotein</keyword>
<dbReference type="EMBL" id="RZGX01000001">
    <property type="protein sequence ID" value="RUR26354.1"/>
    <property type="molecule type" value="Genomic_DNA"/>
</dbReference>
<evidence type="ECO:0000313" key="5">
    <source>
        <dbReference type="EMBL" id="RUR26354.1"/>
    </source>
</evidence>
<protein>
    <submittedName>
        <fullName evidence="4 5">Response regulator</fullName>
    </submittedName>
</protein>
<gene>
    <name evidence="4" type="ORF">DGG96_14125</name>
    <name evidence="5" type="ORF">ELY20_00035</name>
</gene>
<evidence type="ECO:0000313" key="6">
    <source>
        <dbReference type="Proteomes" id="UP000247152"/>
    </source>
</evidence>
<evidence type="ECO:0000259" key="3">
    <source>
        <dbReference type="PROSITE" id="PS50110"/>
    </source>
</evidence>
<dbReference type="InterPro" id="IPR011006">
    <property type="entry name" value="CheY-like_superfamily"/>
</dbReference>
<dbReference type="AlphaFoldDB" id="A0A317U3E1"/>
<proteinExistence type="predicted"/>
<feature type="modified residue" description="4-aspartylphosphate" evidence="2">
    <location>
        <position position="53"/>
    </location>
</feature>
<evidence type="ECO:0000256" key="1">
    <source>
        <dbReference type="ARBA" id="ARBA00022553"/>
    </source>
</evidence>
<reference evidence="4 6" key="1">
    <citation type="submission" date="2018-05" db="EMBL/GenBank/DDBJ databases">
        <title>Legionella qingyii sp.nov., whole genome shotgun sequence.</title>
        <authorList>
            <person name="Wu H."/>
            <person name="Zhu Q."/>
            <person name="Hu C."/>
        </authorList>
    </citation>
    <scope>NUCLEOTIDE SEQUENCE [LARGE SCALE GENOMIC DNA]</scope>
    <source>
        <strain evidence="4 6">HEB18</strain>
    </source>
</reference>
<dbReference type="SUPFAM" id="SSF52172">
    <property type="entry name" value="CheY-like"/>
    <property type="match status" value="1"/>
</dbReference>
<dbReference type="PANTHER" id="PTHR45339">
    <property type="entry name" value="HYBRID SIGNAL TRANSDUCTION HISTIDINE KINASE J"/>
    <property type="match status" value="1"/>
</dbReference>
<reference evidence="5 7" key="2">
    <citation type="submission" date="2018-12" db="EMBL/GenBank/DDBJ databases">
        <title>Legionella sp,whole genome shotgun sequence.</title>
        <authorList>
            <person name="Wu H."/>
        </authorList>
    </citation>
    <scope>NUCLEOTIDE SEQUENCE [LARGE SCALE GENOMIC DNA]</scope>
    <source>
        <strain evidence="5">Km489</strain>
        <strain evidence="7">km489</strain>
    </source>
</reference>
<evidence type="ECO:0000256" key="2">
    <source>
        <dbReference type="PROSITE-ProRule" id="PRU00169"/>
    </source>
</evidence>
<dbReference type="OrthoDB" id="9792854at2"/>
<comment type="caution">
    <text evidence="4">The sequence shown here is derived from an EMBL/GenBank/DDBJ whole genome shotgun (WGS) entry which is preliminary data.</text>
</comment>
<dbReference type="SMART" id="SM00448">
    <property type="entry name" value="REC"/>
    <property type="match status" value="1"/>
</dbReference>
<dbReference type="EMBL" id="QHJG01000022">
    <property type="protein sequence ID" value="PWY55042.1"/>
    <property type="molecule type" value="Genomic_DNA"/>
</dbReference>
<dbReference type="Proteomes" id="UP000287374">
    <property type="component" value="Unassembled WGS sequence"/>
</dbReference>
<organism evidence="4 6">
    <name type="scientific">Legionella qingyii</name>
    <dbReference type="NCBI Taxonomy" id="2184757"/>
    <lineage>
        <taxon>Bacteria</taxon>
        <taxon>Pseudomonadati</taxon>
        <taxon>Pseudomonadota</taxon>
        <taxon>Gammaproteobacteria</taxon>
        <taxon>Legionellales</taxon>
        <taxon>Legionellaceae</taxon>
        <taxon>Legionella</taxon>
    </lineage>
</organism>
<keyword evidence="7" id="KW-1185">Reference proteome</keyword>
<dbReference type="PANTHER" id="PTHR45339:SF3">
    <property type="entry name" value="HISTIDINE KINASE"/>
    <property type="match status" value="1"/>
</dbReference>
<evidence type="ECO:0000313" key="7">
    <source>
        <dbReference type="Proteomes" id="UP000287374"/>
    </source>
</evidence>
<evidence type="ECO:0000313" key="4">
    <source>
        <dbReference type="EMBL" id="PWY55042.1"/>
    </source>
</evidence>
<sequence>MAVKILIVEDNELNLDMLSRRLQRKGYGVSCAVDGEKGVIMARDEHPDLILMDLSLPVLDGYEATRQLKSDPNTQSIPIIALTAHAMVGDREKAVAAGCDEYEVKPIELPRLLEKIERLVKKAAE</sequence>
<dbReference type="GO" id="GO:0000160">
    <property type="term" value="P:phosphorelay signal transduction system"/>
    <property type="evidence" value="ECO:0007669"/>
    <property type="project" value="InterPro"/>
</dbReference>
<accession>A0A317U3E1</accession>
<dbReference type="RefSeq" id="WP_110143293.1">
    <property type="nucleotide sequence ID" value="NZ_QHJG01000022.1"/>
</dbReference>
<feature type="domain" description="Response regulatory" evidence="3">
    <location>
        <begin position="4"/>
        <end position="120"/>
    </location>
</feature>
<dbReference type="InterPro" id="IPR001789">
    <property type="entry name" value="Sig_transdc_resp-reg_receiver"/>
</dbReference>
<dbReference type="Proteomes" id="UP000247152">
    <property type="component" value="Unassembled WGS sequence"/>
</dbReference>
<dbReference type="Pfam" id="PF00072">
    <property type="entry name" value="Response_reg"/>
    <property type="match status" value="1"/>
</dbReference>
<name>A0A317U3E1_9GAMM</name>
<dbReference type="Gene3D" id="3.40.50.2300">
    <property type="match status" value="1"/>
</dbReference>
<dbReference type="PROSITE" id="PS50110">
    <property type="entry name" value="RESPONSE_REGULATORY"/>
    <property type="match status" value="1"/>
</dbReference>